<evidence type="ECO:0000313" key="4">
    <source>
        <dbReference type="EMBL" id="QCI16258.1"/>
    </source>
</evidence>
<dbReference type="CDD" id="cd01276">
    <property type="entry name" value="PKCI_related"/>
    <property type="match status" value="1"/>
</dbReference>
<reference evidence="4 5" key="1">
    <citation type="submission" date="2018-12" db="EMBL/GenBank/DDBJ databases">
        <authorList>
            <person name="Chong R.A."/>
        </authorList>
    </citation>
    <scope>NUCLEOTIDE SEQUENCE [LARGE SCALE GENOMIC DNA]</scope>
    <source>
        <strain evidence="4 5">Aar</strain>
    </source>
</reference>
<sequence>MQNNSIFEKIINKQIPANIIHQDNKITAFKDINPQAPIHILIVPNFFIASLNDINQENKDIVSHMFYTAVNIAKQKNISQEGYRIIFNCNKNGGQEINYLHMHLLGGIKMNKLF</sequence>
<dbReference type="InterPro" id="IPR011146">
    <property type="entry name" value="HIT-like"/>
</dbReference>
<evidence type="ECO:0000259" key="3">
    <source>
        <dbReference type="PROSITE" id="PS51084"/>
    </source>
</evidence>
<proteinExistence type="predicted"/>
<dbReference type="Proteomes" id="UP000298654">
    <property type="component" value="Chromosome"/>
</dbReference>
<dbReference type="InterPro" id="IPR036265">
    <property type="entry name" value="HIT-like_sf"/>
</dbReference>
<dbReference type="PROSITE" id="PS51084">
    <property type="entry name" value="HIT_2"/>
    <property type="match status" value="1"/>
</dbReference>
<evidence type="ECO:0000256" key="1">
    <source>
        <dbReference type="PIRSR" id="PIRSR601310-1"/>
    </source>
</evidence>
<dbReference type="OrthoDB" id="9784774at2"/>
<evidence type="ECO:0000256" key="2">
    <source>
        <dbReference type="PROSITE-ProRule" id="PRU00464"/>
    </source>
</evidence>
<dbReference type="Gene3D" id="3.30.428.10">
    <property type="entry name" value="HIT-like"/>
    <property type="match status" value="1"/>
</dbReference>
<dbReference type="EMBL" id="CP034900">
    <property type="protein sequence ID" value="QCI16258.1"/>
    <property type="molecule type" value="Genomic_DNA"/>
</dbReference>
<gene>
    <name evidence="4" type="ORF">D9V59_01790</name>
</gene>
<accession>A0A4D6XMR3</accession>
<dbReference type="AlphaFoldDB" id="A0A4D6XMR3"/>
<dbReference type="SUPFAM" id="SSF54197">
    <property type="entry name" value="HIT-like"/>
    <property type="match status" value="1"/>
</dbReference>
<evidence type="ECO:0000313" key="5">
    <source>
        <dbReference type="Proteomes" id="UP000298654"/>
    </source>
</evidence>
<dbReference type="InterPro" id="IPR019808">
    <property type="entry name" value="Histidine_triad_CS"/>
</dbReference>
<feature type="domain" description="HIT" evidence="3">
    <location>
        <begin position="6"/>
        <end position="114"/>
    </location>
</feature>
<dbReference type="RefSeq" id="WP_158364992.1">
    <property type="nucleotide sequence ID" value="NZ_CP034900.1"/>
</dbReference>
<dbReference type="PANTHER" id="PTHR23089">
    <property type="entry name" value="HISTIDINE TRIAD HIT PROTEIN"/>
    <property type="match status" value="1"/>
</dbReference>
<comment type="caution">
    <text evidence="2">Lacks conserved residue(s) required for the propagation of feature annotation.</text>
</comment>
<protein>
    <submittedName>
        <fullName evidence="4">Histidine triad nucleotide-binding protein</fullName>
    </submittedName>
</protein>
<feature type="active site" description="Tele-AMP-histidine intermediate" evidence="1">
    <location>
        <position position="101"/>
    </location>
</feature>
<name>A0A4D6XMR3_9GAMM</name>
<organism evidence="4 5">
    <name type="scientific">Buchnera aphidicola</name>
    <name type="common">Artemisaphis artemisicola</name>
    <dbReference type="NCBI Taxonomy" id="1241836"/>
    <lineage>
        <taxon>Bacteria</taxon>
        <taxon>Pseudomonadati</taxon>
        <taxon>Pseudomonadota</taxon>
        <taxon>Gammaproteobacteria</taxon>
        <taxon>Enterobacterales</taxon>
        <taxon>Erwiniaceae</taxon>
        <taxon>Buchnera</taxon>
    </lineage>
</organism>
<dbReference type="InterPro" id="IPR001310">
    <property type="entry name" value="Histidine_triad_HIT"/>
</dbReference>
<dbReference type="GO" id="GO:0003824">
    <property type="term" value="F:catalytic activity"/>
    <property type="evidence" value="ECO:0007669"/>
    <property type="project" value="InterPro"/>
</dbReference>
<reference evidence="4 5" key="2">
    <citation type="submission" date="2019-05" db="EMBL/GenBank/DDBJ databases">
        <title>Genome evolution of the obligate endosymbiont Buchnera aphidicola.</title>
        <authorList>
            <person name="Moran N.A."/>
        </authorList>
    </citation>
    <scope>NUCLEOTIDE SEQUENCE [LARGE SCALE GENOMIC DNA]</scope>
    <source>
        <strain evidence="4 5">Aar</strain>
    </source>
</reference>
<dbReference type="PRINTS" id="PR00332">
    <property type="entry name" value="HISTRIAD"/>
</dbReference>
<dbReference type="PROSITE" id="PS00892">
    <property type="entry name" value="HIT_1"/>
    <property type="match status" value="1"/>
</dbReference>
<dbReference type="Pfam" id="PF11969">
    <property type="entry name" value="DcpS_C"/>
    <property type="match status" value="1"/>
</dbReference>